<accession>A0ABY7S1S4</accession>
<name>A0ABY7S1S4_9FLAO</name>
<proteinExistence type="predicted"/>
<dbReference type="Proteomes" id="UP001202717">
    <property type="component" value="Chromosome"/>
</dbReference>
<evidence type="ECO:0008006" key="3">
    <source>
        <dbReference type="Google" id="ProtNLM"/>
    </source>
</evidence>
<protein>
    <recommendedName>
        <fullName evidence="3">SGNH/GDSL hydrolase family protein</fullName>
    </recommendedName>
</protein>
<reference evidence="1 2" key="1">
    <citation type="submission" date="2023-01" db="EMBL/GenBank/DDBJ databases">
        <title>Psychroserpens ponticola sp. nov., isolated from seawater.</title>
        <authorList>
            <person name="Kristyanto S."/>
            <person name="Jung J."/>
            <person name="Kim J.M."/>
            <person name="Jeon C.O."/>
        </authorList>
    </citation>
    <scope>NUCLEOTIDE SEQUENCE [LARGE SCALE GENOMIC DNA]</scope>
    <source>
        <strain evidence="1 2">MSW6</strain>
    </source>
</reference>
<sequence>MKKFIIRFIVFLIVGYAVGEIIVRSNKLTSDIPQRYVDDYGVQKYIPGQTGYYKGAKVPWTVNKFGWIGVSHLNNRPKRMSVIGDSYIENLMNSITCNQGYLLQNSNKNIDFFEAGRSGITFIEAMEITKRIDSLNFDKHLIYVSNGDFEESFSDTFRYEDRMQFDTEKNTLLPGNLKSPGLKKILYNTKFLYYLYSRFPLFVSKQNKGEVQEKATVKKEIFNAERFNKLFIYCQDNYDLDTIVLVFHPNTSDKIINFFSSKGMNTIILQEKANKTWDLSAGDGHWSCYGHEEASKQITLALKAFNF</sequence>
<dbReference type="RefSeq" id="WP_249994033.1">
    <property type="nucleotide sequence ID" value="NZ_CP116221.1"/>
</dbReference>
<evidence type="ECO:0000313" key="1">
    <source>
        <dbReference type="EMBL" id="WCO03088.1"/>
    </source>
</evidence>
<organism evidence="1 2">
    <name type="scientific">Psychroserpens ponticola</name>
    <dbReference type="NCBI Taxonomy" id="2932268"/>
    <lineage>
        <taxon>Bacteria</taxon>
        <taxon>Pseudomonadati</taxon>
        <taxon>Bacteroidota</taxon>
        <taxon>Flavobacteriia</taxon>
        <taxon>Flavobacteriales</taxon>
        <taxon>Flavobacteriaceae</taxon>
        <taxon>Psychroserpens</taxon>
    </lineage>
</organism>
<dbReference type="EMBL" id="CP116221">
    <property type="protein sequence ID" value="WCO03088.1"/>
    <property type="molecule type" value="Genomic_DNA"/>
</dbReference>
<keyword evidence="2" id="KW-1185">Reference proteome</keyword>
<gene>
    <name evidence="1" type="ORF">MUN68_006245</name>
</gene>
<evidence type="ECO:0000313" key="2">
    <source>
        <dbReference type="Proteomes" id="UP001202717"/>
    </source>
</evidence>